<organism evidence="2 3">
    <name type="scientific">Flammeovirga aprica JL-4</name>
    <dbReference type="NCBI Taxonomy" id="694437"/>
    <lineage>
        <taxon>Bacteria</taxon>
        <taxon>Pseudomonadati</taxon>
        <taxon>Bacteroidota</taxon>
        <taxon>Cytophagia</taxon>
        <taxon>Cytophagales</taxon>
        <taxon>Flammeovirgaceae</taxon>
        <taxon>Flammeovirga</taxon>
    </lineage>
</organism>
<dbReference type="InterPro" id="IPR013728">
    <property type="entry name" value="BT_3987-like_N"/>
</dbReference>
<proteinExistence type="predicted"/>
<evidence type="ECO:0000313" key="3">
    <source>
        <dbReference type="Proteomes" id="UP000576082"/>
    </source>
</evidence>
<feature type="domain" description="BT-3987-like N-terminal" evidence="1">
    <location>
        <begin position="28"/>
        <end position="138"/>
    </location>
</feature>
<dbReference type="AlphaFoldDB" id="A0A7X9RYC5"/>
<dbReference type="Proteomes" id="UP000576082">
    <property type="component" value="Unassembled WGS sequence"/>
</dbReference>
<dbReference type="RefSeq" id="WP_169659252.1">
    <property type="nucleotide sequence ID" value="NZ_JABANE010000083.1"/>
</dbReference>
<evidence type="ECO:0000313" key="2">
    <source>
        <dbReference type="EMBL" id="NME71028.1"/>
    </source>
</evidence>
<comment type="caution">
    <text evidence="2">The sequence shown here is derived from an EMBL/GenBank/DDBJ whole genome shotgun (WGS) entry which is preliminary data.</text>
</comment>
<dbReference type="Gene3D" id="2.60.40.1740">
    <property type="entry name" value="hypothetical protein (bacova_03559)"/>
    <property type="match status" value="1"/>
</dbReference>
<keyword evidence="3" id="KW-1185">Reference proteome</keyword>
<dbReference type="EMBL" id="JABANE010000083">
    <property type="protein sequence ID" value="NME71028.1"/>
    <property type="molecule type" value="Genomic_DNA"/>
</dbReference>
<reference evidence="2 3" key="1">
    <citation type="submission" date="2020-04" db="EMBL/GenBank/DDBJ databases">
        <title>Flammeovirga sp. SR4, a novel species isolated from seawater.</title>
        <authorList>
            <person name="Wang X."/>
        </authorList>
    </citation>
    <scope>NUCLEOTIDE SEQUENCE [LARGE SCALE GENOMIC DNA]</scope>
    <source>
        <strain evidence="2 3">ATCC 23126</strain>
    </source>
</reference>
<accession>A0A7X9RYC5</accession>
<name>A0A7X9RYC5_9BACT</name>
<sequence>MKKILNYILAVVLFSSCSYDDYLKDFDTTTVYFSFQNPIRTLIVDEYEYIKLGVALGGKRENKQNEWAKFEVDSELLQNTPFKLLPSDVYTLNNTEEIVIPEGKMQGDVTVNFDMNKLTSMSEPYTNYALPVRITSTSLDQVHAEKDYTIIAFKYIAHLDGTWYHKGATKAINLNTDSTWTRIYFKPTLEKNQSWTLNTKTSQMVETNGISYLSGKMEIDQQADEIFITAEDEENFHSKSASMSADKKELYLSYSFQRDSIVYEATDTLIFATRNIVFETW</sequence>
<evidence type="ECO:0000259" key="1">
    <source>
        <dbReference type="Pfam" id="PF08522"/>
    </source>
</evidence>
<dbReference type="Pfam" id="PF08522">
    <property type="entry name" value="BT_3987-like_N"/>
    <property type="match status" value="1"/>
</dbReference>
<dbReference type="PROSITE" id="PS51257">
    <property type="entry name" value="PROKAR_LIPOPROTEIN"/>
    <property type="match status" value="1"/>
</dbReference>
<protein>
    <submittedName>
        <fullName evidence="2">DUF1735 domain-containing protein</fullName>
    </submittedName>
</protein>
<gene>
    <name evidence="2" type="ORF">HHU12_23875</name>
</gene>